<evidence type="ECO:0000256" key="2">
    <source>
        <dbReference type="ARBA" id="ARBA00022692"/>
    </source>
</evidence>
<dbReference type="OrthoDB" id="3363151at2759"/>
<comment type="caution">
    <text evidence="7">The sequence shown here is derived from an EMBL/GenBank/DDBJ whole genome shotgun (WGS) entry which is preliminary data.</text>
</comment>
<feature type="compositionally biased region" description="Polar residues" evidence="5">
    <location>
        <begin position="87"/>
        <end position="101"/>
    </location>
</feature>
<evidence type="ECO:0000256" key="4">
    <source>
        <dbReference type="ARBA" id="ARBA00023136"/>
    </source>
</evidence>
<evidence type="ECO:0000313" key="8">
    <source>
        <dbReference type="Proteomes" id="UP000813824"/>
    </source>
</evidence>
<sequence length="399" mass="44736">MSLRRFAQTNSAAVSSSPRSPHSSAQASPSTPTKNGPPSTPRAQLVYSISPVTSPSLSASTPFDWEAARSRKPPPYASPLAGKRVRQLQNGSPTGTKSTPNKRVVRRKSMVEKIQSIPSQIAFEIALFPHNVPLPTPRNSAWLLGGFMHFLHLCVRVSQIRAVPDTDLGWEDMYRERESEPWFDWTVPMTFLLITASILNTLYLFSRTRLYQLNLATDPVASPHAAFVSRQSPTHQPAPSSPLFITLLKSFWRAFVVSVRFLLNLSPPKDRQTSANGAGHEKVQQLEMWMPGDLEMTLFAIYSPVHALLWMALTGANWMLMGIIMGVVGMQLQALTRSYEALIKDKAIIAKEVLHEYDEKFVYPRINPIRRDASVMTHQAEMVNVWDDLPRRHTRGVGI</sequence>
<keyword evidence="3 6" id="KW-1133">Transmembrane helix</keyword>
<dbReference type="Pfam" id="PF10332">
    <property type="entry name" value="DUF2418"/>
    <property type="match status" value="1"/>
</dbReference>
<feature type="compositionally biased region" description="Polar residues" evidence="5">
    <location>
        <begin position="50"/>
        <end position="61"/>
    </location>
</feature>
<evidence type="ECO:0000313" key="7">
    <source>
        <dbReference type="EMBL" id="KAH8106834.1"/>
    </source>
</evidence>
<comment type="subcellular location">
    <subcellularLocation>
        <location evidence="1">Endomembrane system</location>
        <topology evidence="1">Multi-pass membrane protein</topology>
    </subcellularLocation>
</comment>
<keyword evidence="4 6" id="KW-0472">Membrane</keyword>
<keyword evidence="2 6" id="KW-0812">Transmembrane</keyword>
<accession>A0A8K0UYB3</accession>
<dbReference type="InterPro" id="IPR018819">
    <property type="entry name" value="Nur1/Mug154"/>
</dbReference>
<dbReference type="EMBL" id="JAEVFJ010000002">
    <property type="protein sequence ID" value="KAH8106834.1"/>
    <property type="molecule type" value="Genomic_DNA"/>
</dbReference>
<feature type="compositionally biased region" description="Low complexity" evidence="5">
    <location>
        <begin position="11"/>
        <end position="32"/>
    </location>
</feature>
<proteinExistence type="predicted"/>
<dbReference type="GO" id="GO:0012505">
    <property type="term" value="C:endomembrane system"/>
    <property type="evidence" value="ECO:0007669"/>
    <property type="project" value="UniProtKB-SubCell"/>
</dbReference>
<dbReference type="AlphaFoldDB" id="A0A8K0UYB3"/>
<name>A0A8K0UYB3_9AGAR</name>
<evidence type="ECO:0000256" key="5">
    <source>
        <dbReference type="SAM" id="MobiDB-lite"/>
    </source>
</evidence>
<dbReference type="PANTHER" id="PTHR28293:SF1">
    <property type="entry name" value="NUCLEAR RIM PROTEIN 1"/>
    <property type="match status" value="1"/>
</dbReference>
<dbReference type="GO" id="GO:0043007">
    <property type="term" value="P:maintenance of rDNA"/>
    <property type="evidence" value="ECO:0007669"/>
    <property type="project" value="TreeGrafter"/>
</dbReference>
<evidence type="ECO:0000256" key="3">
    <source>
        <dbReference type="ARBA" id="ARBA00022989"/>
    </source>
</evidence>
<feature type="transmembrane region" description="Helical" evidence="6">
    <location>
        <begin position="182"/>
        <end position="205"/>
    </location>
</feature>
<protein>
    <recommendedName>
        <fullName evidence="9">Nuclear rim protein 1</fullName>
    </recommendedName>
</protein>
<gene>
    <name evidence="7" type="ORF">BXZ70DRAFT_252616</name>
</gene>
<reference evidence="7" key="1">
    <citation type="journal article" date="2021" name="New Phytol.">
        <title>Evolutionary innovations through gain and loss of genes in the ectomycorrhizal Boletales.</title>
        <authorList>
            <person name="Wu G."/>
            <person name="Miyauchi S."/>
            <person name="Morin E."/>
            <person name="Kuo A."/>
            <person name="Drula E."/>
            <person name="Varga T."/>
            <person name="Kohler A."/>
            <person name="Feng B."/>
            <person name="Cao Y."/>
            <person name="Lipzen A."/>
            <person name="Daum C."/>
            <person name="Hundley H."/>
            <person name="Pangilinan J."/>
            <person name="Johnson J."/>
            <person name="Barry K."/>
            <person name="LaButti K."/>
            <person name="Ng V."/>
            <person name="Ahrendt S."/>
            <person name="Min B."/>
            <person name="Choi I.G."/>
            <person name="Park H."/>
            <person name="Plett J.M."/>
            <person name="Magnuson J."/>
            <person name="Spatafora J.W."/>
            <person name="Nagy L.G."/>
            <person name="Henrissat B."/>
            <person name="Grigoriev I.V."/>
            <person name="Yang Z.L."/>
            <person name="Xu J."/>
            <person name="Martin F.M."/>
        </authorList>
    </citation>
    <scope>NUCLEOTIDE SEQUENCE</scope>
    <source>
        <strain evidence="7">KKN 215</strain>
    </source>
</reference>
<dbReference type="PANTHER" id="PTHR28293">
    <property type="entry name" value="NUCLEAR RIM PROTEIN 1"/>
    <property type="match status" value="1"/>
</dbReference>
<evidence type="ECO:0000256" key="1">
    <source>
        <dbReference type="ARBA" id="ARBA00004127"/>
    </source>
</evidence>
<dbReference type="GO" id="GO:0007096">
    <property type="term" value="P:regulation of exit from mitosis"/>
    <property type="evidence" value="ECO:0007669"/>
    <property type="project" value="TreeGrafter"/>
</dbReference>
<evidence type="ECO:0008006" key="9">
    <source>
        <dbReference type="Google" id="ProtNLM"/>
    </source>
</evidence>
<keyword evidence="8" id="KW-1185">Reference proteome</keyword>
<dbReference type="Proteomes" id="UP000813824">
    <property type="component" value="Unassembled WGS sequence"/>
</dbReference>
<feature type="region of interest" description="Disordered" evidence="5">
    <location>
        <begin position="1"/>
        <end position="103"/>
    </location>
</feature>
<evidence type="ECO:0000256" key="6">
    <source>
        <dbReference type="SAM" id="Phobius"/>
    </source>
</evidence>
<organism evidence="7 8">
    <name type="scientific">Cristinia sonorae</name>
    <dbReference type="NCBI Taxonomy" id="1940300"/>
    <lineage>
        <taxon>Eukaryota</taxon>
        <taxon>Fungi</taxon>
        <taxon>Dikarya</taxon>
        <taxon>Basidiomycota</taxon>
        <taxon>Agaricomycotina</taxon>
        <taxon>Agaricomycetes</taxon>
        <taxon>Agaricomycetidae</taxon>
        <taxon>Agaricales</taxon>
        <taxon>Pleurotineae</taxon>
        <taxon>Stephanosporaceae</taxon>
        <taxon>Cristinia</taxon>
    </lineage>
</organism>